<sequence length="208" mass="22877">TDGVDSTPLVELAPITPPALLHRYHDLQRQHKAIVAQNQHLEQECTQLQLLVREYEAGMEVVTDKFKSHGYSSQQEKLLMQRDYEVLLDEERMQHRLVQLATLLRQAHDVDADSTSTTLIEHLLQENRALREKLGIAGSSPPSSAPSSGPTCPAARTRRASPQQGPSVLVAEFFGDEGRDGLEGGSEVDAEEKDDVEGGGECDEVVGK</sequence>
<evidence type="ECO:0000256" key="1">
    <source>
        <dbReference type="ARBA" id="ARBA00005537"/>
    </source>
</evidence>
<feature type="non-terminal residue" evidence="5">
    <location>
        <position position="1"/>
    </location>
</feature>
<keyword evidence="6" id="KW-1185">Reference proteome</keyword>
<evidence type="ECO:0000256" key="2">
    <source>
        <dbReference type="ARBA" id="ARBA00023054"/>
    </source>
</evidence>
<keyword evidence="2 3" id="KW-0175">Coiled coil</keyword>
<evidence type="ECO:0000313" key="6">
    <source>
        <dbReference type="Proteomes" id="UP000268093"/>
    </source>
</evidence>
<evidence type="ECO:0000256" key="3">
    <source>
        <dbReference type="SAM" id="Coils"/>
    </source>
</evidence>
<dbReference type="InterPro" id="IPR008555">
    <property type="entry name" value="SIKE"/>
</dbReference>
<dbReference type="Pfam" id="PF05769">
    <property type="entry name" value="SIKE"/>
    <property type="match status" value="1"/>
</dbReference>
<comment type="similarity">
    <text evidence="1">Belongs to the SIKE family.</text>
</comment>
<protein>
    <submittedName>
        <fullName evidence="5">Uncharacterized protein</fullName>
    </submittedName>
</protein>
<feature type="region of interest" description="Disordered" evidence="4">
    <location>
        <begin position="135"/>
        <end position="208"/>
    </location>
</feature>
<accession>A0A433D4I9</accession>
<evidence type="ECO:0000313" key="5">
    <source>
        <dbReference type="EMBL" id="RUP45748.1"/>
    </source>
</evidence>
<dbReference type="OrthoDB" id="21214at2759"/>
<comment type="caution">
    <text evidence="5">The sequence shown here is derived from an EMBL/GenBank/DDBJ whole genome shotgun (WGS) entry which is preliminary data.</text>
</comment>
<feature type="compositionally biased region" description="Acidic residues" evidence="4">
    <location>
        <begin position="186"/>
        <end position="208"/>
    </location>
</feature>
<dbReference type="PANTHER" id="PTHR39472:SF1">
    <property type="entry name" value="EXPRESSED PROTEIN"/>
    <property type="match status" value="1"/>
</dbReference>
<feature type="coiled-coil region" evidence="3">
    <location>
        <begin position="24"/>
        <end position="58"/>
    </location>
</feature>
<gene>
    <name evidence="5" type="ORF">BC936DRAFT_147793</name>
</gene>
<dbReference type="EMBL" id="RBNI01006825">
    <property type="protein sequence ID" value="RUP45748.1"/>
    <property type="molecule type" value="Genomic_DNA"/>
</dbReference>
<dbReference type="PANTHER" id="PTHR39472">
    <property type="entry name" value="EXPRESSED PROTEIN"/>
    <property type="match status" value="1"/>
</dbReference>
<dbReference type="AlphaFoldDB" id="A0A433D4I9"/>
<dbReference type="Proteomes" id="UP000268093">
    <property type="component" value="Unassembled WGS sequence"/>
</dbReference>
<organism evidence="5 6">
    <name type="scientific">Jimgerdemannia flammicorona</name>
    <dbReference type="NCBI Taxonomy" id="994334"/>
    <lineage>
        <taxon>Eukaryota</taxon>
        <taxon>Fungi</taxon>
        <taxon>Fungi incertae sedis</taxon>
        <taxon>Mucoromycota</taxon>
        <taxon>Mucoromycotina</taxon>
        <taxon>Endogonomycetes</taxon>
        <taxon>Endogonales</taxon>
        <taxon>Endogonaceae</taxon>
        <taxon>Jimgerdemannia</taxon>
    </lineage>
</organism>
<feature type="compositionally biased region" description="Low complexity" evidence="4">
    <location>
        <begin position="137"/>
        <end position="150"/>
    </location>
</feature>
<proteinExistence type="inferred from homology"/>
<reference evidence="5 6" key="1">
    <citation type="journal article" date="2018" name="New Phytol.">
        <title>Phylogenomics of Endogonaceae and evolution of mycorrhizas within Mucoromycota.</title>
        <authorList>
            <person name="Chang Y."/>
            <person name="Desiro A."/>
            <person name="Na H."/>
            <person name="Sandor L."/>
            <person name="Lipzen A."/>
            <person name="Clum A."/>
            <person name="Barry K."/>
            <person name="Grigoriev I.V."/>
            <person name="Martin F.M."/>
            <person name="Stajich J.E."/>
            <person name="Smith M.E."/>
            <person name="Bonito G."/>
            <person name="Spatafora J.W."/>
        </authorList>
    </citation>
    <scope>NUCLEOTIDE SEQUENCE [LARGE SCALE GENOMIC DNA]</scope>
    <source>
        <strain evidence="5 6">GMNB39</strain>
    </source>
</reference>
<name>A0A433D4I9_9FUNG</name>
<evidence type="ECO:0000256" key="4">
    <source>
        <dbReference type="SAM" id="MobiDB-lite"/>
    </source>
</evidence>